<evidence type="ECO:0000256" key="2">
    <source>
        <dbReference type="ARBA" id="ARBA00022747"/>
    </source>
</evidence>
<keyword evidence="3" id="KW-0238">DNA-binding</keyword>
<dbReference type="InterPro" id="IPR044946">
    <property type="entry name" value="Restrct_endonuc_typeI_TRD_sf"/>
</dbReference>
<name>A0A0U3GVR5_9MICC</name>
<dbReference type="GO" id="GO:0009307">
    <property type="term" value="P:DNA restriction-modification system"/>
    <property type="evidence" value="ECO:0007669"/>
    <property type="project" value="UniProtKB-KW"/>
</dbReference>
<dbReference type="EMBL" id="CP013747">
    <property type="protein sequence ID" value="ALV43238.1"/>
    <property type="molecule type" value="Genomic_DNA"/>
</dbReference>
<accession>A0A0U3GVR5</accession>
<dbReference type="RefSeq" id="WP_058932281.1">
    <property type="nucleotide sequence ID" value="NZ_CP013747.1"/>
</dbReference>
<dbReference type="SUPFAM" id="SSF116734">
    <property type="entry name" value="DNA methylase specificity domain"/>
    <property type="match status" value="2"/>
</dbReference>
<evidence type="ECO:0000256" key="1">
    <source>
        <dbReference type="ARBA" id="ARBA00010923"/>
    </source>
</evidence>
<feature type="domain" description="Type I restriction modification DNA specificity" evidence="4">
    <location>
        <begin position="53"/>
        <end position="172"/>
    </location>
</feature>
<evidence type="ECO:0000313" key="6">
    <source>
        <dbReference type="Proteomes" id="UP000065151"/>
    </source>
</evidence>
<gene>
    <name evidence="5" type="ORF">AU252_20455</name>
</gene>
<evidence type="ECO:0000313" key="5">
    <source>
        <dbReference type="EMBL" id="ALV43238.1"/>
    </source>
</evidence>
<dbReference type="InterPro" id="IPR052021">
    <property type="entry name" value="Type-I_RS_S_subunit"/>
</dbReference>
<dbReference type="PANTHER" id="PTHR30408:SF12">
    <property type="entry name" value="TYPE I RESTRICTION ENZYME MJAVIII SPECIFICITY SUBUNIT"/>
    <property type="match status" value="1"/>
</dbReference>
<dbReference type="AlphaFoldDB" id="A0A0U3GVR5"/>
<feature type="domain" description="Type I restriction modification DNA specificity" evidence="4">
    <location>
        <begin position="206"/>
        <end position="332"/>
    </location>
</feature>
<dbReference type="GO" id="GO:0003677">
    <property type="term" value="F:DNA binding"/>
    <property type="evidence" value="ECO:0007669"/>
    <property type="project" value="UniProtKB-KW"/>
</dbReference>
<evidence type="ECO:0000259" key="4">
    <source>
        <dbReference type="Pfam" id="PF01420"/>
    </source>
</evidence>
<keyword evidence="2" id="KW-0680">Restriction system</keyword>
<dbReference type="Proteomes" id="UP000065151">
    <property type="component" value="Chromosome"/>
</dbReference>
<dbReference type="InterPro" id="IPR000055">
    <property type="entry name" value="Restrct_endonuc_typeI_TRD"/>
</dbReference>
<sequence>MSELTVSDLGTLYDGPHATPTRIEAGPYFLNISSLNEGRLDLQQSDHVSETDFVKWTKRVEPAESDLLFSYETRLGEAALMPAGIRACLGRRMALIRPDRAVIDPNFLLYFYLSPDFQRIIEQHTIHGATVNRISLSTMGSWPVRIPGLPEQRAIAEILGALDDKIAANTKLAATASELAGLVFDQTTTSLDMRPMSEVLSPLLGGTPQRSRAEYWDGNQLWASAKDITGAEFGVITDTDEKITQLAVSSTKAKPLPSGSVILTARGTVGAVARLAAPSSFNQSCYGFVPGKVPPGVLYFAVLRATQRAKEIAHGSVFDTITMKTFDHLPFPKFDDAALSSVESRIGPLLQAVAGSVIENAKLATTRDALLPQLMSGKLRVKDAETVMEKAGV</sequence>
<dbReference type="REBASE" id="136973">
    <property type="entry name" value="S.Asu51ORF20460P"/>
</dbReference>
<dbReference type="Gene3D" id="3.90.220.20">
    <property type="entry name" value="DNA methylase specificity domains"/>
    <property type="match status" value="2"/>
</dbReference>
<dbReference type="CDD" id="cd17243">
    <property type="entry name" value="RMtype1_S_AchA6I-TRD2-CR2_like"/>
    <property type="match status" value="1"/>
</dbReference>
<evidence type="ECO:0000256" key="3">
    <source>
        <dbReference type="ARBA" id="ARBA00023125"/>
    </source>
</evidence>
<organism evidence="5">
    <name type="scientific">Pseudarthrobacter sulfonivorans</name>
    <dbReference type="NCBI Taxonomy" id="121292"/>
    <lineage>
        <taxon>Bacteria</taxon>
        <taxon>Bacillati</taxon>
        <taxon>Actinomycetota</taxon>
        <taxon>Actinomycetes</taxon>
        <taxon>Micrococcales</taxon>
        <taxon>Micrococcaceae</taxon>
        <taxon>Pseudarthrobacter</taxon>
    </lineage>
</organism>
<dbReference type="Pfam" id="PF01420">
    <property type="entry name" value="Methylase_S"/>
    <property type="match status" value="2"/>
</dbReference>
<dbReference type="STRING" id="121292.AU252_20455"/>
<proteinExistence type="inferred from homology"/>
<dbReference type="PANTHER" id="PTHR30408">
    <property type="entry name" value="TYPE-1 RESTRICTION ENZYME ECOKI SPECIFICITY PROTEIN"/>
    <property type="match status" value="1"/>
</dbReference>
<reference evidence="5 6" key="1">
    <citation type="submission" date="2015-12" db="EMBL/GenBank/DDBJ databases">
        <authorList>
            <person name="Shamseldin A."/>
            <person name="Moawad H."/>
            <person name="Abd El-Rahim W.M."/>
            <person name="Sadowsky M.J."/>
        </authorList>
    </citation>
    <scope>NUCLEOTIDE SEQUENCE [LARGE SCALE GENOMIC DNA]</scope>
    <source>
        <strain evidence="5 6">Ar51</strain>
    </source>
</reference>
<protein>
    <recommendedName>
        <fullName evidence="4">Type I restriction modification DNA specificity domain-containing protein</fullName>
    </recommendedName>
</protein>
<dbReference type="KEGG" id="psul:AU252_20455"/>
<comment type="similarity">
    <text evidence="1">Belongs to the type-I restriction system S methylase family.</text>
</comment>